<protein>
    <recommendedName>
        <fullName evidence="4">Biopolymer transporter Tol</fullName>
    </recommendedName>
</protein>
<dbReference type="AlphaFoldDB" id="A0A1H3G4E8"/>
<evidence type="ECO:0008006" key="4">
    <source>
        <dbReference type="Google" id="ProtNLM"/>
    </source>
</evidence>
<dbReference type="RefSeq" id="WP_244522447.1">
    <property type="nucleotide sequence ID" value="NZ_FNOT01000004.1"/>
</dbReference>
<evidence type="ECO:0000313" key="2">
    <source>
        <dbReference type="EMBL" id="SDX97955.1"/>
    </source>
</evidence>
<name>A0A1H3G4E8_9ACTN</name>
<reference evidence="3" key="1">
    <citation type="submission" date="2016-10" db="EMBL/GenBank/DDBJ databases">
        <authorList>
            <person name="Varghese N."/>
            <person name="Submissions S."/>
        </authorList>
    </citation>
    <scope>NUCLEOTIDE SEQUENCE [LARGE SCALE GENOMIC DNA]</scope>
    <source>
        <strain evidence="3">DSM 45422</strain>
    </source>
</reference>
<dbReference type="STRING" id="1137993.SAMN05660209_01723"/>
<proteinExistence type="predicted"/>
<gene>
    <name evidence="2" type="ORF">SAMN05660209_01723</name>
</gene>
<evidence type="ECO:0000256" key="1">
    <source>
        <dbReference type="SAM" id="MobiDB-lite"/>
    </source>
</evidence>
<keyword evidence="3" id="KW-1185">Reference proteome</keyword>
<sequence length="122" mass="13118">MSRESKDHPAPQRSRARAGPLQGGRPAGSDDGRWLVVDGRRWRAADPALPDDVRARLLHHLGAARSGVRTAGDDAARAAARARVQLAKTGLGERGLAWWDQDDAARRARWESALAALEDPGG</sequence>
<dbReference type="EMBL" id="FNOT01000004">
    <property type="protein sequence ID" value="SDX97955.1"/>
    <property type="molecule type" value="Genomic_DNA"/>
</dbReference>
<evidence type="ECO:0000313" key="3">
    <source>
        <dbReference type="Proteomes" id="UP000198921"/>
    </source>
</evidence>
<organism evidence="2 3">
    <name type="scientific">Geodermatophilus africanus</name>
    <dbReference type="NCBI Taxonomy" id="1137993"/>
    <lineage>
        <taxon>Bacteria</taxon>
        <taxon>Bacillati</taxon>
        <taxon>Actinomycetota</taxon>
        <taxon>Actinomycetes</taxon>
        <taxon>Geodermatophilales</taxon>
        <taxon>Geodermatophilaceae</taxon>
        <taxon>Geodermatophilus</taxon>
    </lineage>
</organism>
<dbReference type="Proteomes" id="UP000198921">
    <property type="component" value="Unassembled WGS sequence"/>
</dbReference>
<feature type="compositionally biased region" description="Basic and acidic residues" evidence="1">
    <location>
        <begin position="1"/>
        <end position="10"/>
    </location>
</feature>
<feature type="region of interest" description="Disordered" evidence="1">
    <location>
        <begin position="1"/>
        <end position="33"/>
    </location>
</feature>
<accession>A0A1H3G4E8</accession>